<comment type="caution">
    <text evidence="1">The sequence shown here is derived from an EMBL/GenBank/DDBJ whole genome shotgun (WGS) entry which is preliminary data.</text>
</comment>
<proteinExistence type="predicted"/>
<dbReference type="Proteomes" id="UP000838756">
    <property type="component" value="Unassembled WGS sequence"/>
</dbReference>
<organism evidence="1 2">
    <name type="scientific">Pararge aegeria aegeria</name>
    <dbReference type="NCBI Taxonomy" id="348720"/>
    <lineage>
        <taxon>Eukaryota</taxon>
        <taxon>Metazoa</taxon>
        <taxon>Ecdysozoa</taxon>
        <taxon>Arthropoda</taxon>
        <taxon>Hexapoda</taxon>
        <taxon>Insecta</taxon>
        <taxon>Pterygota</taxon>
        <taxon>Neoptera</taxon>
        <taxon>Endopterygota</taxon>
        <taxon>Lepidoptera</taxon>
        <taxon>Glossata</taxon>
        <taxon>Ditrysia</taxon>
        <taxon>Papilionoidea</taxon>
        <taxon>Nymphalidae</taxon>
        <taxon>Satyrinae</taxon>
        <taxon>Satyrini</taxon>
        <taxon>Parargina</taxon>
        <taxon>Pararge</taxon>
    </lineage>
</organism>
<gene>
    <name evidence="1" type="primary">jg2448</name>
    <name evidence="1" type="ORF">PAEG_LOCUS18873</name>
</gene>
<name>A0A8S4S3J4_9NEOP</name>
<dbReference type="AlphaFoldDB" id="A0A8S4S3J4"/>
<dbReference type="EMBL" id="CAKXAJ010025669">
    <property type="protein sequence ID" value="CAH2242603.1"/>
    <property type="molecule type" value="Genomic_DNA"/>
</dbReference>
<accession>A0A8S4S3J4</accession>
<sequence length="82" mass="9113">MLHDLDCLMSLGNPFQSTNILTVKEFNSNDDDYDYDETNVYLPTSSTGFSYLLARLSQNAVATRRGSGDSGRAVEVFQPRGE</sequence>
<protein>
    <submittedName>
        <fullName evidence="1">Jg2448 protein</fullName>
    </submittedName>
</protein>
<evidence type="ECO:0000313" key="1">
    <source>
        <dbReference type="EMBL" id="CAH2242603.1"/>
    </source>
</evidence>
<evidence type="ECO:0000313" key="2">
    <source>
        <dbReference type="Proteomes" id="UP000838756"/>
    </source>
</evidence>
<reference evidence="1" key="1">
    <citation type="submission" date="2022-03" db="EMBL/GenBank/DDBJ databases">
        <authorList>
            <person name="Lindestad O."/>
        </authorList>
    </citation>
    <scope>NUCLEOTIDE SEQUENCE</scope>
</reference>
<keyword evidence="2" id="KW-1185">Reference proteome</keyword>